<accession>A0A1I5U6W2</accession>
<dbReference type="InterPro" id="IPR051163">
    <property type="entry name" value="Sodium:Solute_Symporter_SSF"/>
</dbReference>
<dbReference type="PROSITE" id="PS50283">
    <property type="entry name" value="NA_SOLUT_SYMP_3"/>
    <property type="match status" value="1"/>
</dbReference>
<evidence type="ECO:0000256" key="5">
    <source>
        <dbReference type="ARBA" id="ARBA00022692"/>
    </source>
</evidence>
<comment type="similarity">
    <text evidence="2 11">Belongs to the sodium:solute symporter (SSF) (TC 2.A.21) family.</text>
</comment>
<sequence>MSPYFLFGFVLIYFLLLLGVAWYTSRNADNNSFFIGNRNSNWMLVAFGMIGTSLSGVTFVSVPGTVGSGGFGYFQVVIGNFIGYCLIAFILLPLYYKMQVTSIYNYLLNRFGKVSYKTGALFFIISRILGATARLYLVINVLQIFILDNMHIPFWFTTFIILLMILLYTFEGGVKTIVFTDMLQTTCMLLGLVICIYFMMDMMHFSFGAAIKSLHVKNYTEIFNTDVKSGSFFIKQIIGGAFLTIGMTGLDQEMMQKNISVRTLKDSQKNMITFSLISVGVNFLFLFLGGLLYLFAASQNIDIKGDDLFPTIALNYLPSFVAIIFIIGLISALFPSADGALTALTSSFCIDILGLRRNPSLTEKQTKRTRIIVHITFALIFFLCIMIFKWIDDKSIINVILIVAGYTYGPLLGLFLFGIFTRRAVPQNSVMVMICIAAPIITYILSDNATRWFNGYSIGLELLLINGLLTFAGLLLVSKPAIPTNAVD</sequence>
<dbReference type="GO" id="GO:0006814">
    <property type="term" value="P:sodium ion transport"/>
    <property type="evidence" value="ECO:0007669"/>
    <property type="project" value="UniProtKB-KW"/>
</dbReference>
<feature type="transmembrane region" description="Helical" evidence="12">
    <location>
        <begin position="232"/>
        <end position="250"/>
    </location>
</feature>
<keyword evidence="6 12" id="KW-1133">Transmembrane helix</keyword>
<evidence type="ECO:0000256" key="6">
    <source>
        <dbReference type="ARBA" id="ARBA00022989"/>
    </source>
</evidence>
<feature type="transmembrane region" description="Helical" evidence="12">
    <location>
        <begin position="316"/>
        <end position="334"/>
    </location>
</feature>
<dbReference type="GO" id="GO:0015293">
    <property type="term" value="F:symporter activity"/>
    <property type="evidence" value="ECO:0007669"/>
    <property type="project" value="TreeGrafter"/>
</dbReference>
<keyword evidence="8" id="KW-0406">Ion transport</keyword>
<feature type="transmembrane region" description="Helical" evidence="12">
    <location>
        <begin position="152"/>
        <end position="170"/>
    </location>
</feature>
<feature type="transmembrane region" description="Helical" evidence="12">
    <location>
        <begin position="182"/>
        <end position="200"/>
    </location>
</feature>
<dbReference type="RefSeq" id="WP_090656549.1">
    <property type="nucleotide sequence ID" value="NZ_FOXQ01000003.1"/>
</dbReference>
<dbReference type="CDD" id="cd10326">
    <property type="entry name" value="SLC5sbd_NIS-like"/>
    <property type="match status" value="1"/>
</dbReference>
<dbReference type="AlphaFoldDB" id="A0A1I5U6W2"/>
<dbReference type="STRING" id="1465490.SAMN05444277_103107"/>
<keyword evidence="7" id="KW-0915">Sodium</keyword>
<evidence type="ECO:0000256" key="1">
    <source>
        <dbReference type="ARBA" id="ARBA00004651"/>
    </source>
</evidence>
<dbReference type="Pfam" id="PF00474">
    <property type="entry name" value="SSF"/>
    <property type="match status" value="1"/>
</dbReference>
<dbReference type="GO" id="GO:0005886">
    <property type="term" value="C:plasma membrane"/>
    <property type="evidence" value="ECO:0007669"/>
    <property type="project" value="UniProtKB-SubCell"/>
</dbReference>
<keyword evidence="9 12" id="KW-0472">Membrane</keyword>
<feature type="transmembrane region" description="Helical" evidence="12">
    <location>
        <begin position="458"/>
        <end position="477"/>
    </location>
</feature>
<evidence type="ECO:0000256" key="12">
    <source>
        <dbReference type="SAM" id="Phobius"/>
    </source>
</evidence>
<evidence type="ECO:0000313" key="14">
    <source>
        <dbReference type="Proteomes" id="UP000199031"/>
    </source>
</evidence>
<dbReference type="EMBL" id="FOXQ01000003">
    <property type="protein sequence ID" value="SFP91013.1"/>
    <property type="molecule type" value="Genomic_DNA"/>
</dbReference>
<evidence type="ECO:0000256" key="4">
    <source>
        <dbReference type="ARBA" id="ARBA00022475"/>
    </source>
</evidence>
<keyword evidence="5 12" id="KW-0812">Transmembrane</keyword>
<feature type="transmembrane region" description="Helical" evidence="12">
    <location>
        <begin position="397"/>
        <end position="417"/>
    </location>
</feature>
<evidence type="ECO:0000256" key="11">
    <source>
        <dbReference type="RuleBase" id="RU362091"/>
    </source>
</evidence>
<dbReference type="Proteomes" id="UP000199031">
    <property type="component" value="Unassembled WGS sequence"/>
</dbReference>
<gene>
    <name evidence="13" type="ORF">SAMN05444277_103107</name>
</gene>
<dbReference type="PANTHER" id="PTHR42985">
    <property type="entry name" value="SODIUM-COUPLED MONOCARBOXYLATE TRANSPORTER"/>
    <property type="match status" value="1"/>
</dbReference>
<reference evidence="13 14" key="1">
    <citation type="submission" date="2016-10" db="EMBL/GenBank/DDBJ databases">
        <authorList>
            <person name="de Groot N.N."/>
        </authorList>
    </citation>
    <scope>NUCLEOTIDE SEQUENCE [LARGE SCALE GENOMIC DNA]</scope>
    <source>
        <strain evidence="13 14">DSM 28286</strain>
    </source>
</reference>
<feature type="transmembrane region" description="Helical" evidence="12">
    <location>
        <begin position="6"/>
        <end position="23"/>
    </location>
</feature>
<protein>
    <submittedName>
        <fullName evidence="13">Na+/proline symporter</fullName>
    </submittedName>
</protein>
<feature type="transmembrane region" description="Helical" evidence="12">
    <location>
        <begin position="429"/>
        <end position="446"/>
    </location>
</feature>
<feature type="transmembrane region" description="Helical" evidence="12">
    <location>
        <begin position="44"/>
        <end position="66"/>
    </location>
</feature>
<evidence type="ECO:0000256" key="8">
    <source>
        <dbReference type="ARBA" id="ARBA00023065"/>
    </source>
</evidence>
<feature type="transmembrane region" description="Helical" evidence="12">
    <location>
        <begin position="371"/>
        <end position="391"/>
    </location>
</feature>
<organism evidence="13 14">
    <name type="scientific">Parafilimonas terrae</name>
    <dbReference type="NCBI Taxonomy" id="1465490"/>
    <lineage>
        <taxon>Bacteria</taxon>
        <taxon>Pseudomonadati</taxon>
        <taxon>Bacteroidota</taxon>
        <taxon>Chitinophagia</taxon>
        <taxon>Chitinophagales</taxon>
        <taxon>Chitinophagaceae</taxon>
        <taxon>Parafilimonas</taxon>
    </lineage>
</organism>
<keyword evidence="3" id="KW-0813">Transport</keyword>
<evidence type="ECO:0000256" key="3">
    <source>
        <dbReference type="ARBA" id="ARBA00022448"/>
    </source>
</evidence>
<evidence type="ECO:0000256" key="10">
    <source>
        <dbReference type="ARBA" id="ARBA00023201"/>
    </source>
</evidence>
<keyword evidence="14" id="KW-1185">Reference proteome</keyword>
<proteinExistence type="inferred from homology"/>
<keyword evidence="10" id="KW-0739">Sodium transport</keyword>
<feature type="transmembrane region" description="Helical" evidence="12">
    <location>
        <begin position="120"/>
        <end position="146"/>
    </location>
</feature>
<dbReference type="PANTHER" id="PTHR42985:SF47">
    <property type="entry name" value="INTEGRAL MEMBRANE TRANSPORT PROTEIN"/>
    <property type="match status" value="1"/>
</dbReference>
<dbReference type="Gene3D" id="1.20.1730.10">
    <property type="entry name" value="Sodium/glucose cotransporter"/>
    <property type="match status" value="1"/>
</dbReference>
<feature type="transmembrane region" description="Helical" evidence="12">
    <location>
        <begin position="271"/>
        <end position="296"/>
    </location>
</feature>
<evidence type="ECO:0000256" key="9">
    <source>
        <dbReference type="ARBA" id="ARBA00023136"/>
    </source>
</evidence>
<comment type="subcellular location">
    <subcellularLocation>
        <location evidence="1">Cell membrane</location>
        <topology evidence="1">Multi-pass membrane protein</topology>
    </subcellularLocation>
</comment>
<evidence type="ECO:0000256" key="2">
    <source>
        <dbReference type="ARBA" id="ARBA00006434"/>
    </source>
</evidence>
<dbReference type="InterPro" id="IPR038377">
    <property type="entry name" value="Na/Glc_symporter_sf"/>
</dbReference>
<evidence type="ECO:0000313" key="13">
    <source>
        <dbReference type="EMBL" id="SFP91013.1"/>
    </source>
</evidence>
<name>A0A1I5U6W2_9BACT</name>
<dbReference type="InterPro" id="IPR001734">
    <property type="entry name" value="Na/solute_symporter"/>
</dbReference>
<feature type="transmembrane region" description="Helical" evidence="12">
    <location>
        <begin position="72"/>
        <end position="96"/>
    </location>
</feature>
<evidence type="ECO:0000256" key="7">
    <source>
        <dbReference type="ARBA" id="ARBA00023053"/>
    </source>
</evidence>
<dbReference type="OrthoDB" id="891563at2"/>
<keyword evidence="4" id="KW-1003">Cell membrane</keyword>